<dbReference type="OMA" id="WWPTSEH"/>
<dbReference type="AlphaFoldDB" id="A0A8T2V2Q1"/>
<dbReference type="NCBIfam" id="TIGR02464">
    <property type="entry name" value="ribofla_fusion"/>
    <property type="match status" value="1"/>
</dbReference>
<dbReference type="InterPro" id="IPR037238">
    <property type="entry name" value="YbiA-like_sf"/>
</dbReference>
<dbReference type="OrthoDB" id="206452at2759"/>
<dbReference type="EMBL" id="CM035408">
    <property type="protein sequence ID" value="KAH7441672.1"/>
    <property type="molecule type" value="Genomic_DNA"/>
</dbReference>
<comment type="caution">
    <text evidence="2">The sequence shown here is derived from an EMBL/GenBank/DDBJ whole genome shotgun (WGS) entry which is preliminary data.</text>
</comment>
<name>A0A8T2V2Q1_CERRI</name>
<gene>
    <name evidence="2" type="ORF">KP509_03G048300</name>
</gene>
<dbReference type="Gene3D" id="1.10.357.40">
    <property type="entry name" value="YbiA-like"/>
    <property type="match status" value="1"/>
</dbReference>
<protein>
    <recommendedName>
        <fullName evidence="1">NADAR domain-containing protein</fullName>
    </recommendedName>
</protein>
<dbReference type="Proteomes" id="UP000825935">
    <property type="component" value="Chromosome 3"/>
</dbReference>
<dbReference type="SUPFAM" id="SSF143990">
    <property type="entry name" value="YbiA-like"/>
    <property type="match status" value="1"/>
</dbReference>
<keyword evidence="3" id="KW-1185">Reference proteome</keyword>
<dbReference type="Pfam" id="PF08719">
    <property type="entry name" value="NADAR"/>
    <property type="match status" value="1"/>
</dbReference>
<feature type="domain" description="NADAR" evidence="1">
    <location>
        <begin position="10"/>
        <end position="160"/>
    </location>
</feature>
<sequence length="169" mass="19369">MEDDSGVIQFYSHREPPFGCFSNFYAAEIIVDGKQWPTTEHYFQAMKFANDPMFVERVRTATTPHEAAALGRGRRWSFRADWDMECLSDDGRVSSARLDAMRVALRAKFDQHPELRQILLSTRGCKLVEHTRNDRYWGDGGDGYGKNMLGRLLMELREILISEAESGKG</sequence>
<evidence type="ECO:0000259" key="1">
    <source>
        <dbReference type="Pfam" id="PF08719"/>
    </source>
</evidence>
<evidence type="ECO:0000313" key="2">
    <source>
        <dbReference type="EMBL" id="KAH7441672.1"/>
    </source>
</evidence>
<proteinExistence type="predicted"/>
<evidence type="ECO:0000313" key="3">
    <source>
        <dbReference type="Proteomes" id="UP000825935"/>
    </source>
</evidence>
<dbReference type="InterPro" id="IPR012816">
    <property type="entry name" value="NADAR"/>
</dbReference>
<accession>A0A8T2V2Q1</accession>
<organism evidence="2 3">
    <name type="scientific">Ceratopteris richardii</name>
    <name type="common">Triangle waterfern</name>
    <dbReference type="NCBI Taxonomy" id="49495"/>
    <lineage>
        <taxon>Eukaryota</taxon>
        <taxon>Viridiplantae</taxon>
        <taxon>Streptophyta</taxon>
        <taxon>Embryophyta</taxon>
        <taxon>Tracheophyta</taxon>
        <taxon>Polypodiopsida</taxon>
        <taxon>Polypodiidae</taxon>
        <taxon>Polypodiales</taxon>
        <taxon>Pteridineae</taxon>
        <taxon>Pteridaceae</taxon>
        <taxon>Parkerioideae</taxon>
        <taxon>Ceratopteris</taxon>
    </lineage>
</organism>
<reference evidence="2" key="1">
    <citation type="submission" date="2021-08" db="EMBL/GenBank/DDBJ databases">
        <title>WGS assembly of Ceratopteris richardii.</title>
        <authorList>
            <person name="Marchant D.B."/>
            <person name="Chen G."/>
            <person name="Jenkins J."/>
            <person name="Shu S."/>
            <person name="Leebens-Mack J."/>
            <person name="Grimwood J."/>
            <person name="Schmutz J."/>
            <person name="Soltis P."/>
            <person name="Soltis D."/>
            <person name="Chen Z.-H."/>
        </authorList>
    </citation>
    <scope>NUCLEOTIDE SEQUENCE</scope>
    <source>
        <strain evidence="2">Whitten #5841</strain>
        <tissue evidence="2">Leaf</tissue>
    </source>
</reference>
<dbReference type="CDD" id="cd15457">
    <property type="entry name" value="NADAR"/>
    <property type="match status" value="1"/>
</dbReference>